<dbReference type="Gene3D" id="3.40.50.300">
    <property type="entry name" value="P-loop containing nucleotide triphosphate hydrolases"/>
    <property type="match status" value="1"/>
</dbReference>
<dbReference type="InterPro" id="IPR015760">
    <property type="entry name" value="TIF_IF2"/>
</dbReference>
<dbReference type="InterPro" id="IPR005225">
    <property type="entry name" value="Small_GTP-bd"/>
</dbReference>
<dbReference type="Proteomes" id="UP000077755">
    <property type="component" value="Chromosome 3"/>
</dbReference>
<evidence type="ECO:0000313" key="7">
    <source>
        <dbReference type="EMBL" id="WOG92430.1"/>
    </source>
</evidence>
<dbReference type="Pfam" id="PF00009">
    <property type="entry name" value="GTP_EFTU"/>
    <property type="match status" value="1"/>
</dbReference>
<evidence type="ECO:0000259" key="6">
    <source>
        <dbReference type="PROSITE" id="PS51722"/>
    </source>
</evidence>
<keyword evidence="8" id="KW-1185">Reference proteome</keyword>
<evidence type="ECO:0000256" key="4">
    <source>
        <dbReference type="ARBA" id="ARBA00022917"/>
    </source>
</evidence>
<dbReference type="InterPro" id="IPR027417">
    <property type="entry name" value="P-loop_NTPase"/>
</dbReference>
<proteinExistence type="inferred from homology"/>
<feature type="domain" description="Tr-type G" evidence="6">
    <location>
        <begin position="1"/>
        <end position="184"/>
    </location>
</feature>
<dbReference type="EMBL" id="CP093345">
    <property type="protein sequence ID" value="WOG92430.1"/>
    <property type="molecule type" value="Genomic_DNA"/>
</dbReference>
<dbReference type="CDD" id="cd01887">
    <property type="entry name" value="IF2_eIF5B"/>
    <property type="match status" value="1"/>
</dbReference>
<evidence type="ECO:0000256" key="3">
    <source>
        <dbReference type="ARBA" id="ARBA00022741"/>
    </source>
</evidence>
<dbReference type="PANTHER" id="PTHR43381">
    <property type="entry name" value="TRANSLATION INITIATION FACTOR IF-2-RELATED"/>
    <property type="match status" value="1"/>
</dbReference>
<protein>
    <recommendedName>
        <fullName evidence="6">Tr-type G domain-containing protein</fullName>
    </recommendedName>
</protein>
<sequence>MMGHVDAGKTKLLDCIRGTNVQENEAGGITQQIGATYFLAEKLKDRTRELKPDAKLKVPGLLIIDTLGHESFINLHSRGSGLCDIAILVVDVMDGVKPQTVESLTLLKMWKTSFIVASNKIIGNFKEQGLNSDLYYKIKNNDKGEAISIVPRSAMRTFKVDFDSQGIPDMLLLLCRLLEVKVNDDDKTTIDVVSIVVHGMQRPIVTTIRALSTPHPMKELRVKVKLSFDNSFTHNHVAHDVVIFATKLNQNMLFFKLEADQSLIKSDQSLIKSDQSLHSQDSSEFTRGKSSEADILQGRIEAEDEFIGPNKWYQSQLC</sequence>
<keyword evidence="2" id="KW-0396">Initiation factor</keyword>
<dbReference type="NCBIfam" id="TIGR00231">
    <property type="entry name" value="small_GTP"/>
    <property type="match status" value="1"/>
</dbReference>
<keyword evidence="3" id="KW-0547">Nucleotide-binding</keyword>
<dbReference type="InterPro" id="IPR000795">
    <property type="entry name" value="T_Tr_GTP-bd_dom"/>
</dbReference>
<dbReference type="GO" id="GO:0005525">
    <property type="term" value="F:GTP binding"/>
    <property type="evidence" value="ECO:0007669"/>
    <property type="project" value="UniProtKB-KW"/>
</dbReference>
<dbReference type="SUPFAM" id="SSF52540">
    <property type="entry name" value="P-loop containing nucleoside triphosphate hydrolases"/>
    <property type="match status" value="1"/>
</dbReference>
<gene>
    <name evidence="7" type="ORF">DCAR_0311697</name>
</gene>
<dbReference type="Gene3D" id="2.40.30.10">
    <property type="entry name" value="Translation factors"/>
    <property type="match status" value="1"/>
</dbReference>
<dbReference type="GO" id="GO:0003743">
    <property type="term" value="F:translation initiation factor activity"/>
    <property type="evidence" value="ECO:0007669"/>
    <property type="project" value="UniProtKB-KW"/>
</dbReference>
<accession>A0AAF1AU74</accession>
<evidence type="ECO:0000256" key="5">
    <source>
        <dbReference type="ARBA" id="ARBA00023134"/>
    </source>
</evidence>
<keyword evidence="4" id="KW-0648">Protein biosynthesis</keyword>
<comment type="similarity">
    <text evidence="1">Belongs to the TRAFAC class translation factor GTPase superfamily. Classic translation factor GTPase family. IF-2 subfamily.</text>
</comment>
<dbReference type="GO" id="GO:0005739">
    <property type="term" value="C:mitochondrion"/>
    <property type="evidence" value="ECO:0007669"/>
    <property type="project" value="TreeGrafter"/>
</dbReference>
<dbReference type="AlphaFoldDB" id="A0AAF1AU74"/>
<keyword evidence="5" id="KW-0342">GTP-binding</keyword>
<evidence type="ECO:0000313" key="8">
    <source>
        <dbReference type="Proteomes" id="UP000077755"/>
    </source>
</evidence>
<reference evidence="7" key="2">
    <citation type="submission" date="2022-03" db="EMBL/GenBank/DDBJ databases">
        <title>Draft title - Genomic analysis of global carrot germplasm unveils the trajectory of domestication and the origin of high carotenoid orange carrot.</title>
        <authorList>
            <person name="Iorizzo M."/>
            <person name="Ellison S."/>
            <person name="Senalik D."/>
            <person name="Macko-Podgorni A."/>
            <person name="Grzebelus D."/>
            <person name="Bostan H."/>
            <person name="Rolling W."/>
            <person name="Curaba J."/>
            <person name="Simon P."/>
        </authorList>
    </citation>
    <scope>NUCLEOTIDE SEQUENCE</scope>
    <source>
        <tissue evidence="7">Leaf</tissue>
    </source>
</reference>
<evidence type="ECO:0000256" key="1">
    <source>
        <dbReference type="ARBA" id="ARBA00007733"/>
    </source>
</evidence>
<evidence type="ECO:0000256" key="2">
    <source>
        <dbReference type="ARBA" id="ARBA00022540"/>
    </source>
</evidence>
<dbReference type="GO" id="GO:0003924">
    <property type="term" value="F:GTPase activity"/>
    <property type="evidence" value="ECO:0007669"/>
    <property type="project" value="InterPro"/>
</dbReference>
<dbReference type="PANTHER" id="PTHR43381:SF4">
    <property type="entry name" value="EUKARYOTIC TRANSLATION INITIATION FACTOR 5B"/>
    <property type="match status" value="1"/>
</dbReference>
<organism evidence="7 8">
    <name type="scientific">Daucus carota subsp. sativus</name>
    <name type="common">Carrot</name>
    <dbReference type="NCBI Taxonomy" id="79200"/>
    <lineage>
        <taxon>Eukaryota</taxon>
        <taxon>Viridiplantae</taxon>
        <taxon>Streptophyta</taxon>
        <taxon>Embryophyta</taxon>
        <taxon>Tracheophyta</taxon>
        <taxon>Spermatophyta</taxon>
        <taxon>Magnoliopsida</taxon>
        <taxon>eudicotyledons</taxon>
        <taxon>Gunneridae</taxon>
        <taxon>Pentapetalae</taxon>
        <taxon>asterids</taxon>
        <taxon>campanulids</taxon>
        <taxon>Apiales</taxon>
        <taxon>Apiaceae</taxon>
        <taxon>Apioideae</taxon>
        <taxon>Scandiceae</taxon>
        <taxon>Daucinae</taxon>
        <taxon>Daucus</taxon>
        <taxon>Daucus sect. Daucus</taxon>
    </lineage>
</organism>
<reference evidence="7" key="1">
    <citation type="journal article" date="2016" name="Nat. Genet.">
        <title>A high-quality carrot genome assembly provides new insights into carotenoid accumulation and asterid genome evolution.</title>
        <authorList>
            <person name="Iorizzo M."/>
            <person name="Ellison S."/>
            <person name="Senalik D."/>
            <person name="Zeng P."/>
            <person name="Satapoomin P."/>
            <person name="Huang J."/>
            <person name="Bowman M."/>
            <person name="Iovene M."/>
            <person name="Sanseverino W."/>
            <person name="Cavagnaro P."/>
            <person name="Yildiz M."/>
            <person name="Macko-Podgorni A."/>
            <person name="Moranska E."/>
            <person name="Grzebelus E."/>
            <person name="Grzebelus D."/>
            <person name="Ashrafi H."/>
            <person name="Zheng Z."/>
            <person name="Cheng S."/>
            <person name="Spooner D."/>
            <person name="Van Deynze A."/>
            <person name="Simon P."/>
        </authorList>
    </citation>
    <scope>NUCLEOTIDE SEQUENCE</scope>
    <source>
        <tissue evidence="7">Leaf</tissue>
    </source>
</reference>
<name>A0AAF1AU74_DAUCS</name>
<dbReference type="PROSITE" id="PS51722">
    <property type="entry name" value="G_TR_2"/>
    <property type="match status" value="1"/>
</dbReference>